<reference evidence="1 2" key="1">
    <citation type="submission" date="2019-08" db="EMBL/GenBank/DDBJ databases">
        <title>Bacillus genomes from the desert of Cuatro Cienegas, Coahuila.</title>
        <authorList>
            <person name="Olmedo-Alvarez G."/>
        </authorList>
    </citation>
    <scope>NUCLEOTIDE SEQUENCE [LARGE SCALE GENOMIC DNA]</scope>
    <source>
        <strain evidence="1 2">CH28_1T</strain>
    </source>
</reference>
<organism evidence="1 2">
    <name type="scientific">Sutcliffiella horikoshii</name>
    <dbReference type="NCBI Taxonomy" id="79883"/>
    <lineage>
        <taxon>Bacteria</taxon>
        <taxon>Bacillati</taxon>
        <taxon>Bacillota</taxon>
        <taxon>Bacilli</taxon>
        <taxon>Bacillales</taxon>
        <taxon>Bacillaceae</taxon>
        <taxon>Sutcliffiella</taxon>
    </lineage>
</organism>
<name>A0A5D4S9D8_9BACI</name>
<evidence type="ECO:0000313" key="2">
    <source>
        <dbReference type="Proteomes" id="UP000322524"/>
    </source>
</evidence>
<dbReference type="Proteomes" id="UP000322524">
    <property type="component" value="Unassembled WGS sequence"/>
</dbReference>
<dbReference type="AlphaFoldDB" id="A0A5D4S9D8"/>
<comment type="caution">
    <text evidence="1">The sequence shown here is derived from an EMBL/GenBank/DDBJ whole genome shotgun (WGS) entry which is preliminary data.</text>
</comment>
<dbReference type="OrthoDB" id="2658921at2"/>
<dbReference type="RefSeq" id="WP_148990361.1">
    <property type="nucleotide sequence ID" value="NZ_VTEV01000019.1"/>
</dbReference>
<dbReference type="EMBL" id="VTEV01000019">
    <property type="protein sequence ID" value="TYS58402.1"/>
    <property type="molecule type" value="Genomic_DNA"/>
</dbReference>
<accession>A0A5D4S9D8</accession>
<protein>
    <submittedName>
        <fullName evidence="1">Uncharacterized protein</fullName>
    </submittedName>
</protein>
<proteinExistence type="predicted"/>
<sequence length="72" mass="8389">MNNFDETILMQALFLVENKIKKSSRNTDINHREDLEQEIKLKVVEAIINGKIGSPLTFSEYKENYDKRKTAS</sequence>
<evidence type="ECO:0000313" key="1">
    <source>
        <dbReference type="EMBL" id="TYS58402.1"/>
    </source>
</evidence>
<gene>
    <name evidence="1" type="ORF">FZC76_22655</name>
</gene>